<accession>A0AAD4GIF5</accession>
<evidence type="ECO:0000256" key="2">
    <source>
        <dbReference type="SAM" id="Phobius"/>
    </source>
</evidence>
<dbReference type="AlphaFoldDB" id="A0AAD4GIF5"/>
<dbReference type="EMBL" id="WHUW01000005">
    <property type="protein sequence ID" value="KAF8446024.1"/>
    <property type="molecule type" value="Genomic_DNA"/>
</dbReference>
<dbReference type="Proteomes" id="UP001194468">
    <property type="component" value="Unassembled WGS sequence"/>
</dbReference>
<evidence type="ECO:0000256" key="1">
    <source>
        <dbReference type="SAM" id="MobiDB-lite"/>
    </source>
</evidence>
<evidence type="ECO:0000313" key="3">
    <source>
        <dbReference type="EMBL" id="KAF8446024.1"/>
    </source>
</evidence>
<keyword evidence="2" id="KW-0812">Transmembrane</keyword>
<sequence length="62" mass="7370">MHVTMQLCGFVSIFFIMLYLMQVAVLWWRGTRRTRVSVSESPSHLFHRPRPHPPLPPPHHPR</sequence>
<name>A0AAD4GIF5_BOLED</name>
<protein>
    <submittedName>
        <fullName evidence="3">Uncharacterized protein</fullName>
    </submittedName>
</protein>
<organism evidence="3 4">
    <name type="scientific">Boletus edulis BED1</name>
    <dbReference type="NCBI Taxonomy" id="1328754"/>
    <lineage>
        <taxon>Eukaryota</taxon>
        <taxon>Fungi</taxon>
        <taxon>Dikarya</taxon>
        <taxon>Basidiomycota</taxon>
        <taxon>Agaricomycotina</taxon>
        <taxon>Agaricomycetes</taxon>
        <taxon>Agaricomycetidae</taxon>
        <taxon>Boletales</taxon>
        <taxon>Boletineae</taxon>
        <taxon>Boletaceae</taxon>
        <taxon>Boletoideae</taxon>
        <taxon>Boletus</taxon>
    </lineage>
</organism>
<keyword evidence="4" id="KW-1185">Reference proteome</keyword>
<evidence type="ECO:0000313" key="4">
    <source>
        <dbReference type="Proteomes" id="UP001194468"/>
    </source>
</evidence>
<reference evidence="3" key="1">
    <citation type="submission" date="2019-10" db="EMBL/GenBank/DDBJ databases">
        <authorList>
            <consortium name="DOE Joint Genome Institute"/>
            <person name="Kuo A."/>
            <person name="Miyauchi S."/>
            <person name="Kiss E."/>
            <person name="Drula E."/>
            <person name="Kohler A."/>
            <person name="Sanchez-Garcia M."/>
            <person name="Andreopoulos B."/>
            <person name="Barry K.W."/>
            <person name="Bonito G."/>
            <person name="Buee M."/>
            <person name="Carver A."/>
            <person name="Chen C."/>
            <person name="Cichocki N."/>
            <person name="Clum A."/>
            <person name="Culley D."/>
            <person name="Crous P.W."/>
            <person name="Fauchery L."/>
            <person name="Girlanda M."/>
            <person name="Hayes R."/>
            <person name="Keri Z."/>
            <person name="LaButti K."/>
            <person name="Lipzen A."/>
            <person name="Lombard V."/>
            <person name="Magnuson J."/>
            <person name="Maillard F."/>
            <person name="Morin E."/>
            <person name="Murat C."/>
            <person name="Nolan M."/>
            <person name="Ohm R."/>
            <person name="Pangilinan J."/>
            <person name="Pereira M."/>
            <person name="Perotto S."/>
            <person name="Peter M."/>
            <person name="Riley R."/>
            <person name="Sitrit Y."/>
            <person name="Stielow B."/>
            <person name="Szollosi G."/>
            <person name="Zifcakova L."/>
            <person name="Stursova M."/>
            <person name="Spatafora J.W."/>
            <person name="Tedersoo L."/>
            <person name="Vaario L.-M."/>
            <person name="Yamada A."/>
            <person name="Yan M."/>
            <person name="Wang P."/>
            <person name="Xu J."/>
            <person name="Bruns T."/>
            <person name="Baldrian P."/>
            <person name="Vilgalys R."/>
            <person name="Henrissat B."/>
            <person name="Grigoriev I.V."/>
            <person name="Hibbett D."/>
            <person name="Nagy L.G."/>
            <person name="Martin F.M."/>
        </authorList>
    </citation>
    <scope>NUCLEOTIDE SEQUENCE</scope>
    <source>
        <strain evidence="3">BED1</strain>
    </source>
</reference>
<keyword evidence="2" id="KW-1133">Transmembrane helix</keyword>
<gene>
    <name evidence="3" type="ORF">L210DRAFT_3528919</name>
</gene>
<reference evidence="3" key="2">
    <citation type="journal article" date="2020" name="Nat. Commun.">
        <title>Large-scale genome sequencing of mycorrhizal fungi provides insights into the early evolution of symbiotic traits.</title>
        <authorList>
            <person name="Miyauchi S."/>
            <person name="Kiss E."/>
            <person name="Kuo A."/>
            <person name="Drula E."/>
            <person name="Kohler A."/>
            <person name="Sanchez-Garcia M."/>
            <person name="Morin E."/>
            <person name="Andreopoulos B."/>
            <person name="Barry K.W."/>
            <person name="Bonito G."/>
            <person name="Buee M."/>
            <person name="Carver A."/>
            <person name="Chen C."/>
            <person name="Cichocki N."/>
            <person name="Clum A."/>
            <person name="Culley D."/>
            <person name="Crous P.W."/>
            <person name="Fauchery L."/>
            <person name="Girlanda M."/>
            <person name="Hayes R.D."/>
            <person name="Keri Z."/>
            <person name="LaButti K."/>
            <person name="Lipzen A."/>
            <person name="Lombard V."/>
            <person name="Magnuson J."/>
            <person name="Maillard F."/>
            <person name="Murat C."/>
            <person name="Nolan M."/>
            <person name="Ohm R.A."/>
            <person name="Pangilinan J."/>
            <person name="Pereira M.F."/>
            <person name="Perotto S."/>
            <person name="Peter M."/>
            <person name="Pfister S."/>
            <person name="Riley R."/>
            <person name="Sitrit Y."/>
            <person name="Stielow J.B."/>
            <person name="Szollosi G."/>
            <person name="Zifcakova L."/>
            <person name="Stursova M."/>
            <person name="Spatafora J.W."/>
            <person name="Tedersoo L."/>
            <person name="Vaario L.M."/>
            <person name="Yamada A."/>
            <person name="Yan M."/>
            <person name="Wang P."/>
            <person name="Xu J."/>
            <person name="Bruns T."/>
            <person name="Baldrian P."/>
            <person name="Vilgalys R."/>
            <person name="Dunand C."/>
            <person name="Henrissat B."/>
            <person name="Grigoriev I.V."/>
            <person name="Hibbett D."/>
            <person name="Nagy L.G."/>
            <person name="Martin F.M."/>
        </authorList>
    </citation>
    <scope>NUCLEOTIDE SEQUENCE</scope>
    <source>
        <strain evidence="3">BED1</strain>
    </source>
</reference>
<comment type="caution">
    <text evidence="3">The sequence shown here is derived from an EMBL/GenBank/DDBJ whole genome shotgun (WGS) entry which is preliminary data.</text>
</comment>
<proteinExistence type="predicted"/>
<keyword evidence="2" id="KW-0472">Membrane</keyword>
<feature type="compositionally biased region" description="Pro residues" evidence="1">
    <location>
        <begin position="52"/>
        <end position="62"/>
    </location>
</feature>
<feature type="region of interest" description="Disordered" evidence="1">
    <location>
        <begin position="39"/>
        <end position="62"/>
    </location>
</feature>
<feature type="transmembrane region" description="Helical" evidence="2">
    <location>
        <begin position="7"/>
        <end position="28"/>
    </location>
</feature>